<feature type="region of interest" description="Disordered" evidence="1">
    <location>
        <begin position="398"/>
        <end position="435"/>
    </location>
</feature>
<feature type="signal peptide" evidence="3">
    <location>
        <begin position="1"/>
        <end position="33"/>
    </location>
</feature>
<name>A0A944MDU3_9GAMM</name>
<reference evidence="5 6" key="1">
    <citation type="submission" date="2021-05" db="EMBL/GenBank/DDBJ databases">
        <title>Genetic and Functional Diversity in Clade A Lucinid endosymbionts from the Bahamas.</title>
        <authorList>
            <person name="Giani N.M."/>
            <person name="Engel A.S."/>
            <person name="Campbell B.J."/>
        </authorList>
    </citation>
    <scope>NUCLEOTIDE SEQUENCE [LARGE SCALE GENOMIC DNA]</scope>
    <source>
        <strain evidence="5">LUC16012Gg_MoonRockCtena</strain>
    </source>
</reference>
<feature type="chain" id="PRO_5038073377" evidence="3">
    <location>
        <begin position="34"/>
        <end position="591"/>
    </location>
</feature>
<evidence type="ECO:0000256" key="3">
    <source>
        <dbReference type="SAM" id="SignalP"/>
    </source>
</evidence>
<dbReference type="InterPro" id="IPR057699">
    <property type="entry name" value="DUF7939"/>
</dbReference>
<keyword evidence="2" id="KW-0472">Membrane</keyword>
<evidence type="ECO:0000259" key="4">
    <source>
        <dbReference type="Pfam" id="PF25607"/>
    </source>
</evidence>
<evidence type="ECO:0000313" key="5">
    <source>
        <dbReference type="EMBL" id="MBT2990053.1"/>
    </source>
</evidence>
<dbReference type="Proteomes" id="UP000770889">
    <property type="component" value="Unassembled WGS sequence"/>
</dbReference>
<dbReference type="EMBL" id="JAHHGM010000013">
    <property type="protein sequence ID" value="MBT2990053.1"/>
    <property type="molecule type" value="Genomic_DNA"/>
</dbReference>
<evidence type="ECO:0000256" key="2">
    <source>
        <dbReference type="SAM" id="Phobius"/>
    </source>
</evidence>
<dbReference type="PANTHER" id="PTHR40940:SF1">
    <property type="entry name" value="PROTEIN BATD"/>
    <property type="match status" value="1"/>
</dbReference>
<dbReference type="InterPro" id="IPR025738">
    <property type="entry name" value="BatD"/>
</dbReference>
<organism evidence="5 6">
    <name type="scientific">Candidatus Thiodiazotropha taylori</name>
    <dbReference type="NCBI Taxonomy" id="2792791"/>
    <lineage>
        <taxon>Bacteria</taxon>
        <taxon>Pseudomonadati</taxon>
        <taxon>Pseudomonadota</taxon>
        <taxon>Gammaproteobacteria</taxon>
        <taxon>Chromatiales</taxon>
        <taxon>Sedimenticolaceae</taxon>
        <taxon>Candidatus Thiodiazotropha</taxon>
    </lineage>
</organism>
<gene>
    <name evidence="5" type="ORF">KME65_13950</name>
</gene>
<keyword evidence="3" id="KW-0732">Signal</keyword>
<evidence type="ECO:0000313" key="6">
    <source>
        <dbReference type="Proteomes" id="UP000770889"/>
    </source>
</evidence>
<protein>
    <submittedName>
        <fullName evidence="5">BatD family protein</fullName>
    </submittedName>
</protein>
<proteinExistence type="predicted"/>
<evidence type="ECO:0000256" key="1">
    <source>
        <dbReference type="SAM" id="MobiDB-lite"/>
    </source>
</evidence>
<feature type="domain" description="DUF7939" evidence="4">
    <location>
        <begin position="493"/>
        <end position="562"/>
    </location>
</feature>
<keyword evidence="2" id="KW-1133">Transmembrane helix</keyword>
<sequence length="591" mass="65465">MPLNKMHPIKRFLTSPLNGLLITLLILSSPASAKVAALLSNNSVAPDQPVRLTLQMEGEDEMNPDLSELEARFDILGRSTQQSISIVNGKMSAKRSLALTLLPKQTGRIEIPPIRIGQESTQALVLEVAERSQEEKDAESKQVLLELSLSKPKAYIEEEVLLTLRLFQAPGIRAESLTEPQPSMPDTQLRLLHEESYQSERDGINYLVVERTYALFAYQSGTLEIGGVKYRGRSGKDRIFSFLNDPFNGSQPEIRHFRGESNRVELEVTPIPQGFAGDRWLPAKNLQVVESGLAQQTAIIAGKPVVRRIMILADGLTANQLPALEQTMPEGLKLYQERPQLKETPARTGISSSRQSGMTLIATEPGRYDLPEVEIPWWNIETDRQEVARLEAVSIEVLPNPGGASDPQPGQPQYTPEPSIPDESETIASGDQAAASGSRGETHWLVWLFGAAWVVTLFGWWYTRRSETARPRQVEPAEVDKTAVDPGKQAIAEALARLEAAYADQDAVSARAAWLHWAQLQWPDNPPHNLTRLATRCDNAVSQAVLSLERAIYSPLDEPGWAEFEVRLLIEQTSGEKRAEKPTDGLVPLNP</sequence>
<dbReference type="Pfam" id="PF13584">
    <property type="entry name" value="BatD"/>
    <property type="match status" value="1"/>
</dbReference>
<dbReference type="PANTHER" id="PTHR40940">
    <property type="entry name" value="PROTEIN BATD-RELATED"/>
    <property type="match status" value="1"/>
</dbReference>
<keyword evidence="2" id="KW-0812">Transmembrane</keyword>
<comment type="caution">
    <text evidence="5">The sequence shown here is derived from an EMBL/GenBank/DDBJ whole genome shotgun (WGS) entry which is preliminary data.</text>
</comment>
<dbReference type="Pfam" id="PF25607">
    <property type="entry name" value="DUF7939"/>
    <property type="match status" value="1"/>
</dbReference>
<accession>A0A944MDU3</accession>
<dbReference type="AlphaFoldDB" id="A0A944MDU3"/>
<feature type="transmembrane region" description="Helical" evidence="2">
    <location>
        <begin position="444"/>
        <end position="463"/>
    </location>
</feature>